<organism evidence="2 3">
    <name type="scientific">Strongyloides papillosus</name>
    <name type="common">Intestinal threadworm</name>
    <dbReference type="NCBI Taxonomy" id="174720"/>
    <lineage>
        <taxon>Eukaryota</taxon>
        <taxon>Metazoa</taxon>
        <taxon>Ecdysozoa</taxon>
        <taxon>Nematoda</taxon>
        <taxon>Chromadorea</taxon>
        <taxon>Rhabditida</taxon>
        <taxon>Tylenchina</taxon>
        <taxon>Panagrolaimomorpha</taxon>
        <taxon>Strongyloidoidea</taxon>
        <taxon>Strongyloididae</taxon>
        <taxon>Strongyloides</taxon>
    </lineage>
</organism>
<dbReference type="Proteomes" id="UP000046392">
    <property type="component" value="Unplaced"/>
</dbReference>
<name>A0A0N5BE28_STREA</name>
<evidence type="ECO:0000313" key="2">
    <source>
        <dbReference type="Proteomes" id="UP000046392"/>
    </source>
</evidence>
<dbReference type="WBParaSite" id="SPAL_0000425500.1">
    <property type="protein sequence ID" value="SPAL_0000425500.1"/>
    <property type="gene ID" value="SPAL_0000425500"/>
</dbReference>
<feature type="transmembrane region" description="Helical" evidence="1">
    <location>
        <begin position="439"/>
        <end position="462"/>
    </location>
</feature>
<dbReference type="AlphaFoldDB" id="A0A0N5BE28"/>
<keyword evidence="2" id="KW-1185">Reference proteome</keyword>
<accession>A0A0N5BE28</accession>
<keyword evidence="1" id="KW-0812">Transmembrane</keyword>
<evidence type="ECO:0000313" key="3">
    <source>
        <dbReference type="WBParaSite" id="SPAL_0000425500.1"/>
    </source>
</evidence>
<proteinExistence type="predicted"/>
<keyword evidence="1" id="KW-0472">Membrane</keyword>
<keyword evidence="1" id="KW-1133">Transmembrane helix</keyword>
<reference evidence="3" key="1">
    <citation type="submission" date="2017-02" db="UniProtKB">
        <authorList>
            <consortium name="WormBaseParasite"/>
        </authorList>
    </citation>
    <scope>IDENTIFICATION</scope>
</reference>
<sequence>MKLIDSYHDYDFTDDVYIKWHDLRKKEGEWYDPDYLTCDLYLCHLGIVYNCPGMKDYCSDPHDIVNFFYIGFVRSNKFNNMILKLIPTSKTNKYIYSVVVCPNRGWINGVAHSDFHHDYTNYITKITVRSPIRTYVLKFVYCHQNNGKDTFVSCGTLNQDFLPKIDVGYECDDYNNWRANKIINDNEKEIDMTFMSDNKLICNGVDIYSSDPKVVAIFESGNIYNPDGDSYRGNLVHGKMNLYPGQKLHAIDREYIYNEIQNNRVDIYLGFAFMYQAKCKVPYLNATLRLKIDGKVQTVNKHMVQNIHELDNYVFERTGKKNIPVGCDVVLEKEKHPSLTDFYKKCCNPSLVIPNDENKFIQVFGIMYLEPNRKYVCTMSNGDSVNNGYWRPKQITDTKFNVKLIDKIHEDLSDSNNSTDSNDFNNFIDFNGFDNTSDYIIWIIFGVFIVVSVISIVGLIILKKIQLKKKKSNNSSSTSSSKSTIKSSTVISKVSNVPIIQKKNAFKTYTNMAKTMVTKNLDMNNKVTNFGQKVVGKNSNLINQIQNGTKNVVAKNSNLNLTNQTQNATKNVVAKNSNLNLANQTQNATKNVIAKNPNINLVNQVKNTPKKIAVKNTNQKKISNVGDSVFKLK</sequence>
<protein>
    <submittedName>
        <fullName evidence="3">Glycoprotein</fullName>
    </submittedName>
</protein>
<evidence type="ECO:0000256" key="1">
    <source>
        <dbReference type="SAM" id="Phobius"/>
    </source>
</evidence>